<evidence type="ECO:0000256" key="6">
    <source>
        <dbReference type="ARBA" id="ARBA00022989"/>
    </source>
</evidence>
<accession>A0ABP0YDZ7</accession>
<evidence type="ECO:0000256" key="9">
    <source>
        <dbReference type="ARBA" id="ARBA00037956"/>
    </source>
</evidence>
<dbReference type="EMBL" id="OZ021737">
    <property type="protein sequence ID" value="CAK9318674.1"/>
    <property type="molecule type" value="Genomic_DNA"/>
</dbReference>
<evidence type="ECO:0000256" key="7">
    <source>
        <dbReference type="ARBA" id="ARBA00023078"/>
    </source>
</evidence>
<protein>
    <recommendedName>
        <fullName evidence="13">Early light-induced protein</fullName>
    </recommendedName>
</protein>
<evidence type="ECO:0000256" key="8">
    <source>
        <dbReference type="ARBA" id="ARBA00023136"/>
    </source>
</evidence>
<name>A0ABP0YDZ7_9ROSI</name>
<evidence type="ECO:0000256" key="3">
    <source>
        <dbReference type="ARBA" id="ARBA00022528"/>
    </source>
</evidence>
<evidence type="ECO:0000256" key="10">
    <source>
        <dbReference type="SAM" id="MobiDB-lite"/>
    </source>
</evidence>
<reference evidence="11 12" key="1">
    <citation type="submission" date="2024-03" db="EMBL/GenBank/DDBJ databases">
        <authorList>
            <person name="Gkanogiannis A."/>
            <person name="Becerra Lopez-Lavalle L."/>
        </authorList>
    </citation>
    <scope>NUCLEOTIDE SEQUENCE [LARGE SCALE GENOMIC DNA]</scope>
</reference>
<comment type="subcellular location">
    <subcellularLocation>
        <location evidence="1">Membrane</location>
        <topology evidence="1">Multi-pass membrane protein</topology>
    </subcellularLocation>
    <subcellularLocation>
        <location evidence="2">Plastid</location>
        <location evidence="2">Chloroplast</location>
    </subcellularLocation>
</comment>
<keyword evidence="12" id="KW-1185">Reference proteome</keyword>
<evidence type="ECO:0000256" key="4">
    <source>
        <dbReference type="ARBA" id="ARBA00022640"/>
    </source>
</evidence>
<gene>
    <name evidence="11" type="ORF">CITCOLO1_LOCUS10645</name>
</gene>
<keyword evidence="6" id="KW-1133">Transmembrane helix</keyword>
<keyword evidence="7" id="KW-0793">Thylakoid</keyword>
<evidence type="ECO:0008006" key="13">
    <source>
        <dbReference type="Google" id="ProtNLM"/>
    </source>
</evidence>
<feature type="compositionally biased region" description="Pro residues" evidence="10">
    <location>
        <begin position="127"/>
        <end position="137"/>
    </location>
</feature>
<sequence>MYPRLCSPILRYINPAEVPATITISTSLIVSNRISIAILLSPPVRVAVIFAPTSFYTSGQIAMAASAVMQSIPASSATRGVHKTSTNRLLPAAVRPCSRSTASFRVRCTAEEDQRERVIPTSIPSSSPKPEPSPSSPPKVSTNFTDILAFSGPGPERINGRLAMIGFVAALAVEVSKGQDVFEQIANGGIPWFVGTSVVLTLASLIPLFRGVSAESNSKGIMSSNAELWNGRFAMLGLVALAFTEYVKGGSLV</sequence>
<evidence type="ECO:0000256" key="1">
    <source>
        <dbReference type="ARBA" id="ARBA00004141"/>
    </source>
</evidence>
<organism evidence="11 12">
    <name type="scientific">Citrullus colocynthis</name>
    <name type="common">colocynth</name>
    <dbReference type="NCBI Taxonomy" id="252529"/>
    <lineage>
        <taxon>Eukaryota</taxon>
        <taxon>Viridiplantae</taxon>
        <taxon>Streptophyta</taxon>
        <taxon>Embryophyta</taxon>
        <taxon>Tracheophyta</taxon>
        <taxon>Spermatophyta</taxon>
        <taxon>Magnoliopsida</taxon>
        <taxon>eudicotyledons</taxon>
        <taxon>Gunneridae</taxon>
        <taxon>Pentapetalae</taxon>
        <taxon>rosids</taxon>
        <taxon>fabids</taxon>
        <taxon>Cucurbitales</taxon>
        <taxon>Cucurbitaceae</taxon>
        <taxon>Benincaseae</taxon>
        <taxon>Citrullus</taxon>
    </lineage>
</organism>
<dbReference type="InterPro" id="IPR022796">
    <property type="entry name" value="Chloroa_b-bind"/>
</dbReference>
<keyword evidence="4" id="KW-0934">Plastid</keyword>
<dbReference type="PANTHER" id="PTHR14154">
    <property type="entry name" value="UPF0041 BRAIN PROTEIN 44-RELATED"/>
    <property type="match status" value="1"/>
</dbReference>
<evidence type="ECO:0000256" key="5">
    <source>
        <dbReference type="ARBA" id="ARBA00022692"/>
    </source>
</evidence>
<dbReference type="Pfam" id="PF00504">
    <property type="entry name" value="Chloroa_b-bind"/>
    <property type="match status" value="1"/>
</dbReference>
<dbReference type="Proteomes" id="UP001642487">
    <property type="component" value="Chromosome 3"/>
</dbReference>
<comment type="similarity">
    <text evidence="9">Belongs to the ELIP/psbS family.</text>
</comment>
<evidence type="ECO:0000313" key="11">
    <source>
        <dbReference type="EMBL" id="CAK9318674.1"/>
    </source>
</evidence>
<proteinExistence type="inferred from homology"/>
<evidence type="ECO:0000256" key="2">
    <source>
        <dbReference type="ARBA" id="ARBA00004229"/>
    </source>
</evidence>
<evidence type="ECO:0000313" key="12">
    <source>
        <dbReference type="Proteomes" id="UP001642487"/>
    </source>
</evidence>
<feature type="region of interest" description="Disordered" evidence="10">
    <location>
        <begin position="112"/>
        <end position="140"/>
    </location>
</feature>
<keyword evidence="3" id="KW-0150">Chloroplast</keyword>
<keyword evidence="5" id="KW-0812">Transmembrane</keyword>
<dbReference type="SUPFAM" id="SSF103511">
    <property type="entry name" value="Chlorophyll a-b binding protein"/>
    <property type="match status" value="1"/>
</dbReference>
<keyword evidence="8" id="KW-0472">Membrane</keyword>